<keyword evidence="4" id="KW-0520">NAD</keyword>
<dbReference type="Gene3D" id="3.40.50.720">
    <property type="entry name" value="NAD(P)-binding Rossmann-like Domain"/>
    <property type="match status" value="2"/>
</dbReference>
<sequence length="341" mass="36161">MKTVFVSHPTDKLRHYFGNQAITALQAFAEVRLNTEARELSTPELIAAAHGCDALIAYRQTPGPEALFAGLPALAAFIRCAVDISTIDVPAASRHGVLITQASAGFMPAVSEWAIGAMVDLARGTSRYAAAYHRGQPPAPVMGRELRGSVLGVIGYGQIGRYLCELAQAFGMRILVTTPGKIPAQPALRQVPLPQLLAEADFVVCVAPANAETENMMNAQAFAAMKPDAYFINASRGELVDEPALLHALESGHLGGCALDVGRAPDQMPVLGLARHPNVIATPHIGGLTLAATEHQALETVEQLRALVQGRLPDGAVNAARATRLQRWGIHLTGLENAEAR</sequence>
<evidence type="ECO:0000259" key="7">
    <source>
        <dbReference type="Pfam" id="PF02826"/>
    </source>
</evidence>
<accession>A0A0C4YFM9</accession>
<dbReference type="STRING" id="68895.RR42_m2139"/>
<protein>
    <submittedName>
        <fullName evidence="8">D-3-phosphoglycerate dehydrogenase</fullName>
        <ecNumber evidence="8">1.1.1.95</ecNumber>
    </submittedName>
</protein>
<dbReference type="EMBL" id="CP010536">
    <property type="protein sequence ID" value="AJG19531.1"/>
    <property type="molecule type" value="Genomic_DNA"/>
</dbReference>
<evidence type="ECO:0000256" key="3">
    <source>
        <dbReference type="ARBA" id="ARBA00023002"/>
    </source>
</evidence>
<dbReference type="AlphaFoldDB" id="A0A0C4YFM9"/>
<dbReference type="KEGG" id="cbw:RR42_m2139"/>
<dbReference type="SUPFAM" id="SSF51735">
    <property type="entry name" value="NAD(P)-binding Rossmann-fold domains"/>
    <property type="match status" value="1"/>
</dbReference>
<dbReference type="CDD" id="cd12167">
    <property type="entry name" value="2-Hacid_dh_8"/>
    <property type="match status" value="1"/>
</dbReference>
<dbReference type="InterPro" id="IPR006139">
    <property type="entry name" value="D-isomer_2_OHA_DH_cat_dom"/>
</dbReference>
<dbReference type="InterPro" id="IPR029752">
    <property type="entry name" value="D-isomer_DH_CS1"/>
</dbReference>
<dbReference type="InterPro" id="IPR029753">
    <property type="entry name" value="D-isomer_DH_CS"/>
</dbReference>
<dbReference type="InterPro" id="IPR006140">
    <property type="entry name" value="D-isomer_DH_NAD-bd"/>
</dbReference>
<dbReference type="GO" id="GO:0051287">
    <property type="term" value="F:NAD binding"/>
    <property type="evidence" value="ECO:0007669"/>
    <property type="project" value="InterPro"/>
</dbReference>
<dbReference type="InterPro" id="IPR050857">
    <property type="entry name" value="D-2-hydroxyacid_DH"/>
</dbReference>
<dbReference type="InterPro" id="IPR036291">
    <property type="entry name" value="NAD(P)-bd_dom_sf"/>
</dbReference>
<dbReference type="OrthoDB" id="9805416at2"/>
<evidence type="ECO:0000259" key="6">
    <source>
        <dbReference type="Pfam" id="PF00389"/>
    </source>
</evidence>
<keyword evidence="9" id="KW-1185">Reference proteome</keyword>
<organism evidence="8 9">
    <name type="scientific">Cupriavidus basilensis</name>
    <dbReference type="NCBI Taxonomy" id="68895"/>
    <lineage>
        <taxon>Bacteria</taxon>
        <taxon>Pseudomonadati</taxon>
        <taxon>Pseudomonadota</taxon>
        <taxon>Betaproteobacteria</taxon>
        <taxon>Burkholderiales</taxon>
        <taxon>Burkholderiaceae</taxon>
        <taxon>Cupriavidus</taxon>
    </lineage>
</organism>
<dbReference type="Pfam" id="PF02826">
    <property type="entry name" value="2-Hacid_dh_C"/>
    <property type="match status" value="1"/>
</dbReference>
<dbReference type="SUPFAM" id="SSF52283">
    <property type="entry name" value="Formate/glycerate dehydrogenase catalytic domain-like"/>
    <property type="match status" value="1"/>
</dbReference>
<dbReference type="GO" id="GO:0008652">
    <property type="term" value="P:amino acid biosynthetic process"/>
    <property type="evidence" value="ECO:0007669"/>
    <property type="project" value="UniProtKB-KW"/>
</dbReference>
<dbReference type="Pfam" id="PF00389">
    <property type="entry name" value="2-Hacid_dh"/>
    <property type="match status" value="1"/>
</dbReference>
<name>A0A0C4YFM9_9BURK</name>
<reference evidence="8 9" key="1">
    <citation type="journal article" date="2015" name="Genome Announc.">
        <title>Complete Genome Sequence of Cupriavidus basilensis 4G11, Isolated from the Oak Ridge Field Research Center Site.</title>
        <authorList>
            <person name="Ray J."/>
            <person name="Waters R.J."/>
            <person name="Skerker J.M."/>
            <person name="Kuehl J.V."/>
            <person name="Price M.N."/>
            <person name="Huang J."/>
            <person name="Chakraborty R."/>
            <person name="Arkin A.P."/>
            <person name="Deutschbauer A."/>
        </authorList>
    </citation>
    <scope>NUCLEOTIDE SEQUENCE [LARGE SCALE GENOMIC DNA]</scope>
    <source>
        <strain evidence="8">4G11</strain>
    </source>
</reference>
<keyword evidence="2" id="KW-0028">Amino-acid biosynthesis</keyword>
<evidence type="ECO:0000256" key="2">
    <source>
        <dbReference type="ARBA" id="ARBA00022605"/>
    </source>
</evidence>
<gene>
    <name evidence="8" type="ORF">RR42_m2139</name>
</gene>
<dbReference type="PANTHER" id="PTHR42789">
    <property type="entry name" value="D-ISOMER SPECIFIC 2-HYDROXYACID DEHYDROGENASE FAMILY PROTEIN (AFU_ORTHOLOGUE AFUA_6G10090)"/>
    <property type="match status" value="1"/>
</dbReference>
<keyword evidence="3 5" id="KW-0560">Oxidoreductase</keyword>
<dbReference type="Proteomes" id="UP000031843">
    <property type="component" value="Chromosome main"/>
</dbReference>
<dbReference type="PROSITE" id="PS00065">
    <property type="entry name" value="D_2_HYDROXYACID_DH_1"/>
    <property type="match status" value="1"/>
</dbReference>
<evidence type="ECO:0000256" key="5">
    <source>
        <dbReference type="RuleBase" id="RU003719"/>
    </source>
</evidence>
<evidence type="ECO:0000313" key="9">
    <source>
        <dbReference type="Proteomes" id="UP000031843"/>
    </source>
</evidence>
<comment type="similarity">
    <text evidence="1 5">Belongs to the D-isomer specific 2-hydroxyacid dehydrogenase family.</text>
</comment>
<dbReference type="EC" id="1.1.1.95" evidence="8"/>
<dbReference type="GO" id="GO:0004617">
    <property type="term" value="F:phosphoglycerate dehydrogenase activity"/>
    <property type="evidence" value="ECO:0007669"/>
    <property type="project" value="UniProtKB-EC"/>
</dbReference>
<dbReference type="PANTHER" id="PTHR42789:SF1">
    <property type="entry name" value="D-ISOMER SPECIFIC 2-HYDROXYACID DEHYDROGENASE FAMILY PROTEIN (AFU_ORTHOLOGUE AFUA_6G10090)"/>
    <property type="match status" value="1"/>
</dbReference>
<feature type="domain" description="D-isomer specific 2-hydroxyacid dehydrogenase catalytic" evidence="6">
    <location>
        <begin position="20"/>
        <end position="318"/>
    </location>
</feature>
<dbReference type="PROSITE" id="PS00671">
    <property type="entry name" value="D_2_HYDROXYACID_DH_3"/>
    <property type="match status" value="1"/>
</dbReference>
<evidence type="ECO:0000313" key="8">
    <source>
        <dbReference type="EMBL" id="AJG19531.1"/>
    </source>
</evidence>
<evidence type="ECO:0000256" key="1">
    <source>
        <dbReference type="ARBA" id="ARBA00005854"/>
    </source>
</evidence>
<proteinExistence type="inferred from homology"/>
<evidence type="ECO:0000256" key="4">
    <source>
        <dbReference type="ARBA" id="ARBA00023027"/>
    </source>
</evidence>
<dbReference type="RefSeq" id="WP_043346413.1">
    <property type="nucleotide sequence ID" value="NZ_CP010536.1"/>
</dbReference>
<feature type="domain" description="D-isomer specific 2-hydroxyacid dehydrogenase NAD-binding" evidence="7">
    <location>
        <begin position="116"/>
        <end position="286"/>
    </location>
</feature>